<organism evidence="2 3">
    <name type="scientific">Pseudomonas syringae pv. actinidiae ICMP 18807</name>
    <dbReference type="NCBI Taxonomy" id="1194404"/>
    <lineage>
        <taxon>Bacteria</taxon>
        <taxon>Pseudomonadati</taxon>
        <taxon>Pseudomonadota</taxon>
        <taxon>Gammaproteobacteria</taxon>
        <taxon>Pseudomonadales</taxon>
        <taxon>Pseudomonadaceae</taxon>
        <taxon>Pseudomonas</taxon>
        <taxon>Pseudomonas syringae</taxon>
    </lineage>
</organism>
<dbReference type="Proteomes" id="UP000015729">
    <property type="component" value="Unassembled WGS sequence"/>
</dbReference>
<dbReference type="EMBL" id="AOKG01001905">
    <property type="protein sequence ID" value="EPN42200.1"/>
    <property type="molecule type" value="Genomic_DNA"/>
</dbReference>
<keyword evidence="2" id="KW-0808">Transferase</keyword>
<reference evidence="2 3" key="1">
    <citation type="journal article" date="2013" name="PLoS Pathog.">
        <title>Genomic analysis of the Kiwifruit pathogen Pseudomonas syringae pv. actinidiae provides insight into the origins of an emergent plant disease.</title>
        <authorList>
            <person name="McCann H.C."/>
            <person name="Rikkerink E.H."/>
            <person name="Bertels F."/>
            <person name="Fiers M."/>
            <person name="Lu A."/>
            <person name="Rees-George J."/>
            <person name="Andersen M.T."/>
            <person name="Gleave A.P."/>
            <person name="Haubold B."/>
            <person name="Wohlers M.W."/>
            <person name="Guttman D.S."/>
            <person name="Wang P.W."/>
            <person name="Straub C."/>
            <person name="Vanneste J.L."/>
            <person name="Rainey P.B."/>
            <person name="Templeton M.D."/>
        </authorList>
    </citation>
    <scope>NUCLEOTIDE SEQUENCE [LARGE SCALE GENOMIC DNA]</scope>
    <source>
        <strain evidence="2 3">ICMP 18807</strain>
    </source>
</reference>
<evidence type="ECO:0000313" key="3">
    <source>
        <dbReference type="Proteomes" id="UP000015729"/>
    </source>
</evidence>
<evidence type="ECO:0000313" key="2">
    <source>
        <dbReference type="EMBL" id="EPN42200.1"/>
    </source>
</evidence>
<proteinExistence type="predicted"/>
<feature type="domain" description="DAGKc" evidence="1">
    <location>
        <begin position="1"/>
        <end position="53"/>
    </location>
</feature>
<sequence length="53" mass="6133">MTQRRAMLILHGKQSLNEDVRDAVADKRKQGWELDVRLTWEAGDAQRLVNEAL</sequence>
<dbReference type="AlphaFoldDB" id="S6UTZ2"/>
<evidence type="ECO:0000259" key="1">
    <source>
        <dbReference type="PROSITE" id="PS50146"/>
    </source>
</evidence>
<dbReference type="InterPro" id="IPR001206">
    <property type="entry name" value="Diacylglycerol_kinase_cat_dom"/>
</dbReference>
<name>S6UTZ2_PSESF</name>
<comment type="caution">
    <text evidence="2">The sequence shown here is derived from an EMBL/GenBank/DDBJ whole genome shotgun (WGS) entry which is preliminary data.</text>
</comment>
<protein>
    <submittedName>
        <fullName evidence="2">Lipid kinase</fullName>
    </submittedName>
</protein>
<feature type="non-terminal residue" evidence="2">
    <location>
        <position position="53"/>
    </location>
</feature>
<gene>
    <name evidence="2" type="ORF">A244_27819</name>
</gene>
<keyword evidence="2" id="KW-0418">Kinase</keyword>
<dbReference type="GO" id="GO:0016301">
    <property type="term" value="F:kinase activity"/>
    <property type="evidence" value="ECO:0007669"/>
    <property type="project" value="UniProtKB-KW"/>
</dbReference>
<accession>S6UTZ2</accession>
<dbReference type="PROSITE" id="PS50146">
    <property type="entry name" value="DAGK"/>
    <property type="match status" value="1"/>
</dbReference>